<evidence type="ECO:0000259" key="1">
    <source>
        <dbReference type="Pfam" id="PF12727"/>
    </source>
</evidence>
<dbReference type="SUPFAM" id="SSF53850">
    <property type="entry name" value="Periplasmic binding protein-like II"/>
    <property type="match status" value="1"/>
</dbReference>
<evidence type="ECO:0000313" key="2">
    <source>
        <dbReference type="EMBL" id="MDU0353157.1"/>
    </source>
</evidence>
<evidence type="ECO:0000313" key="3">
    <source>
        <dbReference type="Proteomes" id="UP001247805"/>
    </source>
</evidence>
<name>A0ABU3ST61_9ALTE</name>
<accession>A0ABU3ST61</accession>
<dbReference type="RefSeq" id="WP_316024849.1">
    <property type="nucleotide sequence ID" value="NZ_JAWDIO010000002.1"/>
</dbReference>
<dbReference type="Gene3D" id="3.40.190.10">
    <property type="entry name" value="Periplasmic binding protein-like II"/>
    <property type="match status" value="1"/>
</dbReference>
<dbReference type="InterPro" id="IPR036390">
    <property type="entry name" value="WH_DNA-bd_sf"/>
</dbReference>
<protein>
    <submittedName>
        <fullName evidence="2">Substrate-binding domain-containing protein</fullName>
    </submittedName>
</protein>
<dbReference type="SUPFAM" id="SSF46785">
    <property type="entry name" value="Winged helix' DNA-binding domain"/>
    <property type="match status" value="1"/>
</dbReference>
<dbReference type="EMBL" id="JAWDIO010000002">
    <property type="protein sequence ID" value="MDU0353157.1"/>
    <property type="molecule type" value="Genomic_DNA"/>
</dbReference>
<dbReference type="Pfam" id="PF12727">
    <property type="entry name" value="PBP_like"/>
    <property type="match status" value="1"/>
</dbReference>
<proteinExistence type="predicted"/>
<feature type="domain" description="PBP" evidence="1">
    <location>
        <begin position="141"/>
        <end position="324"/>
    </location>
</feature>
<dbReference type="PANTHER" id="PTHR38431">
    <property type="entry name" value="BLL2305 PROTEIN"/>
    <property type="match status" value="1"/>
</dbReference>
<dbReference type="InterPro" id="IPR024370">
    <property type="entry name" value="PBP_domain"/>
</dbReference>
<dbReference type="PANTHER" id="PTHR38431:SF1">
    <property type="entry name" value="BLL2305 PROTEIN"/>
    <property type="match status" value="1"/>
</dbReference>
<gene>
    <name evidence="2" type="ORF">RS130_03720</name>
</gene>
<keyword evidence="3" id="KW-1185">Reference proteome</keyword>
<comment type="caution">
    <text evidence="2">The sequence shown here is derived from an EMBL/GenBank/DDBJ whole genome shotgun (WGS) entry which is preliminary data.</text>
</comment>
<dbReference type="Gene3D" id="1.10.10.10">
    <property type="entry name" value="Winged helix-like DNA-binding domain superfamily/Winged helix DNA-binding domain"/>
    <property type="match status" value="1"/>
</dbReference>
<dbReference type="Proteomes" id="UP001247805">
    <property type="component" value="Unassembled WGS sequence"/>
</dbReference>
<dbReference type="InterPro" id="IPR036388">
    <property type="entry name" value="WH-like_DNA-bd_sf"/>
</dbReference>
<organism evidence="2 3">
    <name type="scientific">Paraglaciecola aquimarina</name>
    <dbReference type="NCBI Taxonomy" id="1235557"/>
    <lineage>
        <taxon>Bacteria</taxon>
        <taxon>Pseudomonadati</taxon>
        <taxon>Pseudomonadota</taxon>
        <taxon>Gammaproteobacteria</taxon>
        <taxon>Alteromonadales</taxon>
        <taxon>Alteromonadaceae</taxon>
        <taxon>Paraglaciecola</taxon>
    </lineage>
</organism>
<sequence>MHIKKLNIKPNWTFVDEQGNELSPVLFRLLAEIKHSNKLTAAAVSVGISYRSAWNLIQKSSCLFGMPLVELHKGRGAKLSLLGEKLLWSKHRVSARLGPQLDNLTSELNKEIQQILVDVKPALRIHASHGYAVSLLADYSETLPLALQYKSIEDALTSLSRGDCEFAGFDVPMVAVSEKMKGIFRKYLRVDEYKIVSFVTRQQGLILQPDNPKNIQSINDLTRTDVKFINRQRDSGTRSLLDELLRAAKLSSADINGFVEEEYTHSAVAAYIASGMADVGLGIEAAARHFGLSFLPLAAEFYLLVCKNKTLQQPLAQQLIDTMQSKKFIHDVAVLPGYTPNNCGEITKINQKLDWF</sequence>
<reference evidence="2 3" key="1">
    <citation type="submission" date="2023-10" db="EMBL/GenBank/DDBJ databases">
        <title>Glaciecola aquimarina strain GGW-M5 nov., isolated from a coastal seawater.</title>
        <authorList>
            <person name="Bayburt H."/>
            <person name="Kim J.M."/>
            <person name="Choi B.J."/>
            <person name="Jeon C.O."/>
        </authorList>
    </citation>
    <scope>NUCLEOTIDE SEQUENCE [LARGE SCALE GENOMIC DNA]</scope>
    <source>
        <strain evidence="2 3">KCTC 32108</strain>
    </source>
</reference>